<dbReference type="RefSeq" id="XP_066081788.1">
    <property type="nucleotide sequence ID" value="XM_066225691.1"/>
</dbReference>
<protein>
    <recommendedName>
        <fullName evidence="5">FAD-binding domain-containing protein</fullName>
    </recommendedName>
</protein>
<evidence type="ECO:0000313" key="6">
    <source>
        <dbReference type="EMBL" id="WWD03821.1"/>
    </source>
</evidence>
<dbReference type="PRINTS" id="PR00420">
    <property type="entry name" value="RNGMNOXGNASE"/>
</dbReference>
<gene>
    <name evidence="6" type="ORF">V865_001877</name>
</gene>
<dbReference type="AlphaFoldDB" id="A0AAX4KBA4"/>
<dbReference type="InterPro" id="IPR002938">
    <property type="entry name" value="FAD-bd"/>
</dbReference>
<proteinExistence type="predicted"/>
<dbReference type="GO" id="GO:0004497">
    <property type="term" value="F:monooxygenase activity"/>
    <property type="evidence" value="ECO:0007669"/>
    <property type="project" value="UniProtKB-KW"/>
</dbReference>
<keyword evidence="7" id="KW-1185">Reference proteome</keyword>
<dbReference type="EMBL" id="CP144089">
    <property type="protein sequence ID" value="WWD03821.1"/>
    <property type="molecule type" value="Genomic_DNA"/>
</dbReference>
<evidence type="ECO:0000256" key="2">
    <source>
        <dbReference type="ARBA" id="ARBA00022827"/>
    </source>
</evidence>
<dbReference type="PANTHER" id="PTHR47178">
    <property type="entry name" value="MONOOXYGENASE, FAD-BINDING"/>
    <property type="match status" value="1"/>
</dbReference>
<dbReference type="SUPFAM" id="SSF51905">
    <property type="entry name" value="FAD/NAD(P)-binding domain"/>
    <property type="match status" value="1"/>
</dbReference>
<reference evidence="6 7" key="1">
    <citation type="submission" date="2024-01" db="EMBL/GenBank/DDBJ databases">
        <title>Comparative genomics of Cryptococcus and Kwoniella reveals pathogenesis evolution and contrasting modes of karyotype evolution via chromosome fusion or intercentromeric recombination.</title>
        <authorList>
            <person name="Coelho M.A."/>
            <person name="David-Palma M."/>
            <person name="Shea T."/>
            <person name="Bowers K."/>
            <person name="McGinley-Smith S."/>
            <person name="Mohammad A.W."/>
            <person name="Gnirke A."/>
            <person name="Yurkov A.M."/>
            <person name="Nowrousian M."/>
            <person name="Sun S."/>
            <person name="Cuomo C.A."/>
            <person name="Heitman J."/>
        </authorList>
    </citation>
    <scope>NUCLEOTIDE SEQUENCE [LARGE SCALE GENOMIC DNA]</scope>
    <source>
        <strain evidence="6 7">PYCC6329</strain>
    </source>
</reference>
<dbReference type="GO" id="GO:0071949">
    <property type="term" value="F:FAD binding"/>
    <property type="evidence" value="ECO:0007669"/>
    <property type="project" value="InterPro"/>
</dbReference>
<evidence type="ECO:0000256" key="4">
    <source>
        <dbReference type="ARBA" id="ARBA00023033"/>
    </source>
</evidence>
<sequence>MSTESTDKKYKVVIVGGGIAGLATAHYLERAKEEGWAPPSLQVTVYERNEEDNNSTKYPMQISPDARSALQKILSTQEYSNLTTQSNYGITHGGVNILNPDLSHLFSNIKYQNEQPQWIHRKVLKDMLSVGVNITRGKRVVRVREVEAKVEVVFEDGANELADLVIGADGIGSIVRSQTHPSFPHFPLIPYVLIQFKLATPIAKLPLQLNKDCQNTILGSHSNYLLIIPLHGIDLPRMTPRSAITLSEQGPFAEPDQSVLKVQDSLKDTQTGYVLVRMLSNVSGEGAAGWEDLTEGAWIDKILDILKKDGTDQGLLQIIENDSIPGTISSTGVVSSALGKHVPYKDGKVFLIGDAAHAVPPTNGNGGAAALLDAQGIVETLLTCSELGPGAAPLTSYHRSLIRTEAYLKGSLHLLENSTTSGWSGFIQKSRLKLRNSF</sequence>
<keyword evidence="3" id="KW-0560">Oxidoreductase</keyword>
<feature type="domain" description="FAD-binding" evidence="5">
    <location>
        <begin position="312"/>
        <end position="383"/>
    </location>
</feature>
<name>A0AAX4KBA4_9TREE</name>
<accession>A0AAX4KBA4</accession>
<evidence type="ECO:0000313" key="7">
    <source>
        <dbReference type="Proteomes" id="UP001358614"/>
    </source>
</evidence>
<dbReference type="KEGG" id="ker:91100681"/>
<organism evidence="6 7">
    <name type="scientific">Kwoniella europaea PYCC6329</name>
    <dbReference type="NCBI Taxonomy" id="1423913"/>
    <lineage>
        <taxon>Eukaryota</taxon>
        <taxon>Fungi</taxon>
        <taxon>Dikarya</taxon>
        <taxon>Basidiomycota</taxon>
        <taxon>Agaricomycotina</taxon>
        <taxon>Tremellomycetes</taxon>
        <taxon>Tremellales</taxon>
        <taxon>Cryptococcaceae</taxon>
        <taxon>Kwoniella</taxon>
    </lineage>
</organism>
<dbReference type="Gene3D" id="3.50.50.60">
    <property type="entry name" value="FAD/NAD(P)-binding domain"/>
    <property type="match status" value="1"/>
</dbReference>
<evidence type="ECO:0000256" key="1">
    <source>
        <dbReference type="ARBA" id="ARBA00022630"/>
    </source>
</evidence>
<evidence type="ECO:0000259" key="5">
    <source>
        <dbReference type="Pfam" id="PF01494"/>
    </source>
</evidence>
<dbReference type="Proteomes" id="UP001358614">
    <property type="component" value="Chromosome 1"/>
</dbReference>
<keyword evidence="4" id="KW-0503">Monooxygenase</keyword>
<dbReference type="InterPro" id="IPR036188">
    <property type="entry name" value="FAD/NAD-bd_sf"/>
</dbReference>
<evidence type="ECO:0000256" key="3">
    <source>
        <dbReference type="ARBA" id="ARBA00023002"/>
    </source>
</evidence>
<keyword evidence="2" id="KW-0274">FAD</keyword>
<dbReference type="Pfam" id="PF01494">
    <property type="entry name" value="FAD_binding_3"/>
    <property type="match status" value="2"/>
</dbReference>
<keyword evidence="1" id="KW-0285">Flavoprotein</keyword>
<dbReference type="PANTHER" id="PTHR47178:SF5">
    <property type="entry name" value="FAD-BINDING DOMAIN-CONTAINING PROTEIN"/>
    <property type="match status" value="1"/>
</dbReference>
<dbReference type="GeneID" id="91100681"/>
<feature type="domain" description="FAD-binding" evidence="5">
    <location>
        <begin position="10"/>
        <end position="197"/>
    </location>
</feature>